<feature type="transmembrane region" description="Helical" evidence="1">
    <location>
        <begin position="102"/>
        <end position="118"/>
    </location>
</feature>
<dbReference type="Proteomes" id="UP000289703">
    <property type="component" value="Unassembled WGS sequence"/>
</dbReference>
<dbReference type="InterPro" id="IPR032531">
    <property type="entry name" value="DUF4956"/>
</dbReference>
<accession>A0A4Q1JKB3</accession>
<dbReference type="OrthoDB" id="154078at2"/>
<reference evidence="2 3" key="1">
    <citation type="submission" date="2019-01" db="EMBL/GenBank/DDBJ databases">
        <title>Ancylomarina salipaludis sp. nov., isolated from a salt marsh.</title>
        <authorList>
            <person name="Yoon J.-H."/>
        </authorList>
    </citation>
    <scope>NUCLEOTIDE SEQUENCE [LARGE SCALE GENOMIC DNA]</scope>
    <source>
        <strain evidence="2 3">SHSM-M15</strain>
    </source>
</reference>
<dbReference type="AlphaFoldDB" id="A0A4Q1JKB3"/>
<proteinExistence type="predicted"/>
<dbReference type="RefSeq" id="WP_129254736.1">
    <property type="nucleotide sequence ID" value="NZ_SAXA01000009.1"/>
</dbReference>
<evidence type="ECO:0000313" key="2">
    <source>
        <dbReference type="EMBL" id="RXQ93005.1"/>
    </source>
</evidence>
<gene>
    <name evidence="2" type="ORF">EO244_11070</name>
</gene>
<organism evidence="2 3">
    <name type="scientific">Ancylomarina salipaludis</name>
    <dbReference type="NCBI Taxonomy" id="2501299"/>
    <lineage>
        <taxon>Bacteria</taxon>
        <taxon>Pseudomonadati</taxon>
        <taxon>Bacteroidota</taxon>
        <taxon>Bacteroidia</taxon>
        <taxon>Marinilabiliales</taxon>
        <taxon>Marinifilaceae</taxon>
        <taxon>Ancylomarina</taxon>
    </lineage>
</organism>
<dbReference type="EMBL" id="SAXA01000009">
    <property type="protein sequence ID" value="RXQ93005.1"/>
    <property type="molecule type" value="Genomic_DNA"/>
</dbReference>
<keyword evidence="1" id="KW-0472">Membrane</keyword>
<evidence type="ECO:0000313" key="3">
    <source>
        <dbReference type="Proteomes" id="UP000289703"/>
    </source>
</evidence>
<sequence>MDLLLNSPDIPTEILGGNFIDLVLRFGINLIATIFVIIFVYFKATGKRSYVFTYILISTTIFFLCFLLGSIDLQLGFALGLFAIFGIIRYRTDTIPIKEMTYLFLVITLSVINSLASIEVSLSTVLFTNLILMATTWLMERVWMKRHLARRSLIYDRMDLIHPDKKQELIDDIYGRTGIEVIRFKLGQIDLSKANVRLTIFYKEESTPNVLSDPEMSEKDYE</sequence>
<feature type="transmembrane region" description="Helical" evidence="1">
    <location>
        <begin position="49"/>
        <end position="69"/>
    </location>
</feature>
<feature type="transmembrane region" description="Helical" evidence="1">
    <location>
        <begin position="22"/>
        <end position="42"/>
    </location>
</feature>
<protein>
    <submittedName>
        <fullName evidence="2">DUF4956 domain-containing protein</fullName>
    </submittedName>
</protein>
<keyword evidence="3" id="KW-1185">Reference proteome</keyword>
<name>A0A4Q1JKB3_9BACT</name>
<dbReference type="Pfam" id="PF16316">
    <property type="entry name" value="DUF4956"/>
    <property type="match status" value="1"/>
</dbReference>
<feature type="transmembrane region" description="Helical" evidence="1">
    <location>
        <begin position="75"/>
        <end position="90"/>
    </location>
</feature>
<comment type="caution">
    <text evidence="2">The sequence shown here is derived from an EMBL/GenBank/DDBJ whole genome shotgun (WGS) entry which is preliminary data.</text>
</comment>
<keyword evidence="1" id="KW-1133">Transmembrane helix</keyword>
<evidence type="ECO:0000256" key="1">
    <source>
        <dbReference type="SAM" id="Phobius"/>
    </source>
</evidence>
<keyword evidence="1" id="KW-0812">Transmembrane</keyword>